<accession>A0A3P8KXY7</accession>
<gene>
    <name evidence="2" type="ORF">NCTC13098_03698</name>
</gene>
<dbReference type="SMART" id="SM00953">
    <property type="entry name" value="RES"/>
    <property type="match status" value="1"/>
</dbReference>
<evidence type="ECO:0000313" key="2">
    <source>
        <dbReference type="EMBL" id="VDR27332.1"/>
    </source>
</evidence>
<name>A0A3P8KXY7_RAOTE</name>
<dbReference type="Proteomes" id="UP000274346">
    <property type="component" value="Chromosome"/>
</dbReference>
<dbReference type="InterPro" id="IPR014914">
    <property type="entry name" value="RES_dom"/>
</dbReference>
<protein>
    <submittedName>
        <fullName evidence="2">Uncharacterized conserved protein</fullName>
    </submittedName>
</protein>
<evidence type="ECO:0000259" key="1">
    <source>
        <dbReference type="SMART" id="SM00953"/>
    </source>
</evidence>
<dbReference type="AlphaFoldDB" id="A0A3P8KXY7"/>
<proteinExistence type="predicted"/>
<dbReference type="Pfam" id="PF08808">
    <property type="entry name" value="RES"/>
    <property type="match status" value="1"/>
</dbReference>
<feature type="domain" description="RES" evidence="1">
    <location>
        <begin position="15"/>
        <end position="140"/>
    </location>
</feature>
<dbReference type="KEGG" id="rtg:NCTC13098_03698"/>
<dbReference type="EMBL" id="LR131271">
    <property type="protein sequence ID" value="VDR27332.1"/>
    <property type="molecule type" value="Genomic_DNA"/>
</dbReference>
<sequence length="153" mass="16900">MILYRLTKTRFLTTAWSGFGAKEAGGRWNSVGTAMVYLSEAASLTMLETLVHINAPQLLDDFTLLSIDVPNDQVLTVDPDSLPADWAREDAPARLARYGDEWAASAASAALRVPSALSPVEYNYLFNPQHPAVFDLLASVKRIPFRFDTRLKA</sequence>
<reference evidence="2 3" key="1">
    <citation type="submission" date="2018-12" db="EMBL/GenBank/DDBJ databases">
        <authorList>
            <consortium name="Pathogen Informatics"/>
        </authorList>
    </citation>
    <scope>NUCLEOTIDE SEQUENCE [LARGE SCALE GENOMIC DNA]</scope>
    <source>
        <strain evidence="2 3">NCTC13098</strain>
    </source>
</reference>
<evidence type="ECO:0000313" key="3">
    <source>
        <dbReference type="Proteomes" id="UP000274346"/>
    </source>
</evidence>
<organism evidence="2 3">
    <name type="scientific">Raoultella terrigena</name>
    <name type="common">Klebsiella terrigena</name>
    <dbReference type="NCBI Taxonomy" id="577"/>
    <lineage>
        <taxon>Bacteria</taxon>
        <taxon>Pseudomonadati</taxon>
        <taxon>Pseudomonadota</taxon>
        <taxon>Gammaproteobacteria</taxon>
        <taxon>Enterobacterales</taxon>
        <taxon>Enterobacteriaceae</taxon>
        <taxon>Klebsiella/Raoultella group</taxon>
        <taxon>Raoultella</taxon>
    </lineage>
</organism>